<keyword evidence="4" id="KW-1185">Reference proteome</keyword>
<protein>
    <submittedName>
        <fullName evidence="3">NAD-dependent epimerase</fullName>
    </submittedName>
</protein>
<dbReference type="EMBL" id="CP029145">
    <property type="protein sequence ID" value="AWM32124.1"/>
    <property type="molecule type" value="Genomic_DNA"/>
</dbReference>
<comment type="similarity">
    <text evidence="1">Belongs to the NAD(P)-dependent epimerase/dehydratase family.</text>
</comment>
<dbReference type="OrthoDB" id="9779041at2"/>
<dbReference type="InterPro" id="IPR036291">
    <property type="entry name" value="NAD(P)-bd_dom_sf"/>
</dbReference>
<evidence type="ECO:0000256" key="1">
    <source>
        <dbReference type="ARBA" id="ARBA00007637"/>
    </source>
</evidence>
<dbReference type="PANTHER" id="PTHR43000">
    <property type="entry name" value="DTDP-D-GLUCOSE 4,6-DEHYDRATASE-RELATED"/>
    <property type="match status" value="1"/>
</dbReference>
<dbReference type="Proteomes" id="UP000245999">
    <property type="component" value="Chromosome"/>
</dbReference>
<dbReference type="KEGG" id="hnv:DDQ68_04535"/>
<dbReference type="Pfam" id="PF01370">
    <property type="entry name" value="Epimerase"/>
    <property type="match status" value="1"/>
</dbReference>
<name>A0A2Z3GRT7_9BACT</name>
<evidence type="ECO:0000313" key="3">
    <source>
        <dbReference type="EMBL" id="AWM32124.1"/>
    </source>
</evidence>
<gene>
    <name evidence="3" type="ORF">DDQ68_04535</name>
</gene>
<sequence length="363" mass="40721">MRRILVTGSSGLIGSEVCTFFSQHGWEVHGLDNNMRAAFFGAAGDTRWMQYHLQKTLPHFTHHEVDIRDRTGIRDKIKAIRPDAVVHTAAQPSHDKAASIVFEDFDINAVGTLNLLEGLRQFSTSVPFVHMSTNKVYGDRPNTIKLTELPTRWDFADEAFAHGVAEGFPIDQSVHSLFGASKVAADIMVQEYGKYFGMPTCSLRGGCLTGPNHAGVELHGYLSYLIKCNLEQREYTVFGHQGKQVRDNIHSYDVARFCYEFIKNPRHGEVYNIGGGKQNTISILEAFQRIEAMSGLPMNYAYVESARIGDHICYYSDLRKISSHYPDWSITKSLDDIFSEIYSSCYPVPVARAVVSPADIIIQ</sequence>
<evidence type="ECO:0000259" key="2">
    <source>
        <dbReference type="Pfam" id="PF01370"/>
    </source>
</evidence>
<dbReference type="InterPro" id="IPR001509">
    <property type="entry name" value="Epimerase_deHydtase"/>
</dbReference>
<dbReference type="Gene3D" id="3.40.50.720">
    <property type="entry name" value="NAD(P)-binding Rossmann-like Domain"/>
    <property type="match status" value="1"/>
</dbReference>
<dbReference type="AlphaFoldDB" id="A0A2Z3GRT7"/>
<organism evidence="3 4">
    <name type="scientific">Hymenobacter nivis</name>
    <dbReference type="NCBI Taxonomy" id="1850093"/>
    <lineage>
        <taxon>Bacteria</taxon>
        <taxon>Pseudomonadati</taxon>
        <taxon>Bacteroidota</taxon>
        <taxon>Cytophagia</taxon>
        <taxon>Cytophagales</taxon>
        <taxon>Hymenobacteraceae</taxon>
        <taxon>Hymenobacter</taxon>
    </lineage>
</organism>
<reference evidence="4" key="1">
    <citation type="submission" date="2018-04" db="EMBL/GenBank/DDBJ databases">
        <title>Complete genome of Antarctic heterotrophic bacterium Hymenobacter nivis.</title>
        <authorList>
            <person name="Terashima M."/>
        </authorList>
    </citation>
    <scope>NUCLEOTIDE SEQUENCE [LARGE SCALE GENOMIC DNA]</scope>
    <source>
        <strain evidence="4">NBRC 111535</strain>
    </source>
</reference>
<feature type="domain" description="NAD-dependent epimerase/dehydratase" evidence="2">
    <location>
        <begin position="4"/>
        <end position="274"/>
    </location>
</feature>
<dbReference type="SUPFAM" id="SSF51735">
    <property type="entry name" value="NAD(P)-binding Rossmann-fold domains"/>
    <property type="match status" value="1"/>
</dbReference>
<evidence type="ECO:0000313" key="4">
    <source>
        <dbReference type="Proteomes" id="UP000245999"/>
    </source>
</evidence>
<proteinExistence type="inferred from homology"/>
<accession>A0A2Z3GRT7</accession>